<organism evidence="2">
    <name type="scientific">marine sediment metagenome</name>
    <dbReference type="NCBI Taxonomy" id="412755"/>
    <lineage>
        <taxon>unclassified sequences</taxon>
        <taxon>metagenomes</taxon>
        <taxon>ecological metagenomes</taxon>
    </lineage>
</organism>
<dbReference type="AlphaFoldDB" id="X0WDD7"/>
<sequence>NFDDWGYNNSQWWEGVRNNWAGGGGPDQGDGNPDLYLLDWPADSTVAILDHWFGDDGLGLDQSMFQYWNMDNEPDIWSGTHDDVFRTQPSAEAFMHIYFGVAKKARALFPEIRLVGPVATNEWQWYNWDDKKIDADGKSYTWCEYFIKRIGEEQQASGIRLLDVLDLHFYPGETDPADIVQVHRVWFDTTYDYPGANGVKRSGPGSWDNSITREYIFERCRIWLEKYLGPEHGVSFGVSEMGIQGDNPNVTAVW</sequence>
<proteinExistence type="predicted"/>
<accession>X0WDD7</accession>
<feature type="domain" description="Glycoside hydrolase family 44 catalytic" evidence="1">
    <location>
        <begin position="62"/>
        <end position="171"/>
    </location>
</feature>
<feature type="non-terminal residue" evidence="2">
    <location>
        <position position="1"/>
    </location>
</feature>
<dbReference type="EMBL" id="BARS01039638">
    <property type="protein sequence ID" value="GAG21222.1"/>
    <property type="molecule type" value="Genomic_DNA"/>
</dbReference>
<dbReference type="SUPFAM" id="SSF51445">
    <property type="entry name" value="(Trans)glycosidases"/>
    <property type="match status" value="1"/>
</dbReference>
<comment type="caution">
    <text evidence="2">The sequence shown here is derived from an EMBL/GenBank/DDBJ whole genome shotgun (WGS) entry which is preliminary data.</text>
</comment>
<protein>
    <recommendedName>
        <fullName evidence="1">Glycoside hydrolase family 44 catalytic domain-containing protein</fullName>
    </recommendedName>
</protein>
<feature type="non-terminal residue" evidence="2">
    <location>
        <position position="254"/>
    </location>
</feature>
<name>X0WDD7_9ZZZZ</name>
<dbReference type="InterPro" id="IPR017853">
    <property type="entry name" value="GH"/>
</dbReference>
<dbReference type="Pfam" id="PF12891">
    <property type="entry name" value="Glyco_hydro_44"/>
    <property type="match status" value="1"/>
</dbReference>
<evidence type="ECO:0000259" key="1">
    <source>
        <dbReference type="Pfam" id="PF12891"/>
    </source>
</evidence>
<reference evidence="2" key="1">
    <citation type="journal article" date="2014" name="Front. Microbiol.">
        <title>High frequency of phylogenetically diverse reductive dehalogenase-homologous genes in deep subseafloor sedimentary metagenomes.</title>
        <authorList>
            <person name="Kawai M."/>
            <person name="Futagami T."/>
            <person name="Toyoda A."/>
            <person name="Takaki Y."/>
            <person name="Nishi S."/>
            <person name="Hori S."/>
            <person name="Arai W."/>
            <person name="Tsubouchi T."/>
            <person name="Morono Y."/>
            <person name="Uchiyama I."/>
            <person name="Ito T."/>
            <person name="Fujiyama A."/>
            <person name="Inagaki F."/>
            <person name="Takami H."/>
        </authorList>
    </citation>
    <scope>NUCLEOTIDE SEQUENCE</scope>
    <source>
        <strain evidence="2">Expedition CK06-06</strain>
    </source>
</reference>
<gene>
    <name evidence="2" type="ORF">S01H1_60516</name>
</gene>
<evidence type="ECO:0000313" key="2">
    <source>
        <dbReference type="EMBL" id="GAG21222.1"/>
    </source>
</evidence>
<dbReference type="InterPro" id="IPR024745">
    <property type="entry name" value="GH44_cat"/>
</dbReference>
<dbReference type="Gene3D" id="3.20.20.80">
    <property type="entry name" value="Glycosidases"/>
    <property type="match status" value="1"/>
</dbReference>